<proteinExistence type="inferred from homology"/>
<comment type="catalytic activity">
    <reaction evidence="5">
        <text>N-formimidoyl-L-glutamate + H2O = formamide + L-glutamate</text>
        <dbReference type="Rhea" id="RHEA:22492"/>
        <dbReference type="ChEBI" id="CHEBI:15377"/>
        <dbReference type="ChEBI" id="CHEBI:16397"/>
        <dbReference type="ChEBI" id="CHEBI:29985"/>
        <dbReference type="ChEBI" id="CHEBI:58928"/>
        <dbReference type="EC" id="3.5.3.8"/>
    </reaction>
</comment>
<comment type="function">
    <text evidence="5">Catalyzes the conversion of N-formimidoyl-L-glutamate to L-glutamate and formamide.</text>
</comment>
<feature type="binding site" evidence="5">
    <location>
        <position position="260"/>
    </location>
    <ligand>
        <name>Mn(2+)</name>
        <dbReference type="ChEBI" id="CHEBI:29035"/>
        <label>2</label>
    </ligand>
</feature>
<dbReference type="PIRSF" id="PIRSF036979">
    <property type="entry name" value="Arginase"/>
    <property type="match status" value="1"/>
</dbReference>
<feature type="binding site" evidence="5">
    <location>
        <position position="167"/>
    </location>
    <ligand>
        <name>Mn(2+)</name>
        <dbReference type="ChEBI" id="CHEBI:29035"/>
        <label>1</label>
    </ligand>
</feature>
<evidence type="ECO:0000313" key="8">
    <source>
        <dbReference type="EMBL" id="GAA4828183.1"/>
    </source>
</evidence>
<comment type="pathway">
    <text evidence="5">Amino-acid degradation; L-histidine degradation into L-glutamate; L-glutamate from N-formimidoyl-L-glutamate (hydrolase route): step 1/1.</text>
</comment>
<feature type="binding site" evidence="5">
    <location>
        <position position="167"/>
    </location>
    <ligand>
        <name>Mn(2+)</name>
        <dbReference type="ChEBI" id="CHEBI:29035"/>
        <label>2</label>
    </ligand>
</feature>
<keyword evidence="2 5" id="KW-0378">Hydrolase</keyword>
<keyword evidence="4 5" id="KW-0464">Manganese</keyword>
<dbReference type="SUPFAM" id="SSF52768">
    <property type="entry name" value="Arginase/deacetylase"/>
    <property type="match status" value="1"/>
</dbReference>
<name>A0ABP9DB45_9BACT</name>
<dbReference type="EC" id="3.5.3.8" evidence="5 6"/>
<dbReference type="PROSITE" id="PS51409">
    <property type="entry name" value="ARGINASE_2"/>
    <property type="match status" value="1"/>
</dbReference>
<dbReference type="InterPro" id="IPR005923">
    <property type="entry name" value="HutG"/>
</dbReference>
<reference evidence="9" key="1">
    <citation type="journal article" date="2019" name="Int. J. Syst. Evol. Microbiol.">
        <title>The Global Catalogue of Microorganisms (GCM) 10K type strain sequencing project: providing services to taxonomists for standard genome sequencing and annotation.</title>
        <authorList>
            <consortium name="The Broad Institute Genomics Platform"/>
            <consortium name="The Broad Institute Genome Sequencing Center for Infectious Disease"/>
            <person name="Wu L."/>
            <person name="Ma J."/>
        </authorList>
    </citation>
    <scope>NUCLEOTIDE SEQUENCE [LARGE SCALE GENOMIC DNA]</scope>
    <source>
        <strain evidence="9">JCM 18326</strain>
    </source>
</reference>
<dbReference type="InterPro" id="IPR006035">
    <property type="entry name" value="Ureohydrolase"/>
</dbReference>
<evidence type="ECO:0000256" key="5">
    <source>
        <dbReference type="HAMAP-Rule" id="MF_00737"/>
    </source>
</evidence>
<evidence type="ECO:0000256" key="3">
    <source>
        <dbReference type="ARBA" id="ARBA00022808"/>
    </source>
</evidence>
<evidence type="ECO:0000256" key="4">
    <source>
        <dbReference type="ARBA" id="ARBA00023211"/>
    </source>
</evidence>
<evidence type="ECO:0000256" key="2">
    <source>
        <dbReference type="ARBA" id="ARBA00022801"/>
    </source>
</evidence>
<dbReference type="HAMAP" id="MF_00737">
    <property type="entry name" value="Formimidoylglutam"/>
    <property type="match status" value="1"/>
</dbReference>
<dbReference type="RefSeq" id="WP_345369971.1">
    <property type="nucleotide sequence ID" value="NZ_BAABJX010000020.1"/>
</dbReference>
<protein>
    <recommendedName>
        <fullName evidence="5 6">Formimidoylglutamase</fullName>
        <ecNumber evidence="5 6">3.5.3.8</ecNumber>
    </recommendedName>
    <alternativeName>
        <fullName evidence="5">Formiminoglutamase</fullName>
    </alternativeName>
    <alternativeName>
        <fullName evidence="5">Formiminoglutamate hydrolase</fullName>
    </alternativeName>
</protein>
<feature type="binding site" evidence="5">
    <location>
        <position position="260"/>
    </location>
    <ligand>
        <name>Mn(2+)</name>
        <dbReference type="ChEBI" id="CHEBI:29035"/>
        <label>1</label>
    </ligand>
</feature>
<dbReference type="Gene3D" id="3.40.800.10">
    <property type="entry name" value="Ureohydrolase domain"/>
    <property type="match status" value="1"/>
</dbReference>
<dbReference type="InterPro" id="IPR023696">
    <property type="entry name" value="Ureohydrolase_dom_sf"/>
</dbReference>
<accession>A0ABP9DB45</accession>
<comment type="similarity">
    <text evidence="5 7">Belongs to the arginase family.</text>
</comment>
<organism evidence="8 9">
    <name type="scientific">Algivirga pacifica</name>
    <dbReference type="NCBI Taxonomy" id="1162670"/>
    <lineage>
        <taxon>Bacteria</taxon>
        <taxon>Pseudomonadati</taxon>
        <taxon>Bacteroidota</taxon>
        <taxon>Cytophagia</taxon>
        <taxon>Cytophagales</taxon>
        <taxon>Flammeovirgaceae</taxon>
        <taxon>Algivirga</taxon>
    </lineage>
</organism>
<dbReference type="PANTHER" id="PTHR11358">
    <property type="entry name" value="ARGINASE/AGMATINASE"/>
    <property type="match status" value="1"/>
</dbReference>
<evidence type="ECO:0000313" key="9">
    <source>
        <dbReference type="Proteomes" id="UP001500298"/>
    </source>
</evidence>
<evidence type="ECO:0000256" key="6">
    <source>
        <dbReference type="NCBIfam" id="TIGR01227"/>
    </source>
</evidence>
<dbReference type="Proteomes" id="UP001500298">
    <property type="component" value="Unassembled WGS sequence"/>
</dbReference>
<sequence>MEDAKNYKAIDPSFWEGRIDGTAWEDMRWHQVVQAIDLSQKELPILQPAERGVVLIGFMCDEGVRRNKGRTGAKNGSYDLRKASMNLPVHFDDQLKLIDGGNIECNDKDMEGAQETLGKVVAKVLKAGYKPIVLGGGHEVAYGHYLGIKEFMKEKHPDKKLGIVNFDAHFDMRELEEGVGSSGTPFLQIARDMEQEGNEFHYLVLGLQKNSNTKRLYQTAEKYGVSYVTGDKFNEGYRTKVFQEVSDFVDKVDFIYNTNCLDVFSSAYAPGVSATAFTGIVPDAFFTKTFKKLYKSQKVITSDIAELNPEYDKDRQTAKLAAALTFIMVGNA</sequence>
<keyword evidence="9" id="KW-1185">Reference proteome</keyword>
<dbReference type="EMBL" id="BAABJX010000020">
    <property type="protein sequence ID" value="GAA4828183.1"/>
    <property type="molecule type" value="Genomic_DNA"/>
</dbReference>
<gene>
    <name evidence="5 8" type="primary">hutG</name>
    <name evidence="8" type="ORF">GCM10023331_11460</name>
</gene>
<dbReference type="CDD" id="cd09988">
    <property type="entry name" value="Formimidoylglutamase"/>
    <property type="match status" value="1"/>
</dbReference>
<feature type="binding site" evidence="5">
    <location>
        <position position="138"/>
    </location>
    <ligand>
        <name>Mn(2+)</name>
        <dbReference type="ChEBI" id="CHEBI:29035"/>
        <label>1</label>
    </ligand>
</feature>
<comment type="cofactor">
    <cofactor evidence="5">
        <name>Mn(2+)</name>
        <dbReference type="ChEBI" id="CHEBI:29035"/>
    </cofactor>
    <text evidence="5">Binds 2 manganese ions per subunit.</text>
</comment>
<evidence type="ECO:0000256" key="1">
    <source>
        <dbReference type="ARBA" id="ARBA00022723"/>
    </source>
</evidence>
<dbReference type="PANTHER" id="PTHR11358:SF35">
    <property type="entry name" value="FORMIMIDOYLGLUTAMASE"/>
    <property type="match status" value="1"/>
</dbReference>
<dbReference type="Pfam" id="PF00491">
    <property type="entry name" value="Arginase"/>
    <property type="match status" value="1"/>
</dbReference>
<feature type="binding site" evidence="5">
    <location>
        <position position="262"/>
    </location>
    <ligand>
        <name>Mn(2+)</name>
        <dbReference type="ChEBI" id="CHEBI:29035"/>
        <label>2</label>
    </ligand>
</feature>
<feature type="binding site" evidence="5">
    <location>
        <position position="169"/>
    </location>
    <ligand>
        <name>Mn(2+)</name>
        <dbReference type="ChEBI" id="CHEBI:29035"/>
        <label>2</label>
    </ligand>
</feature>
<comment type="caution">
    <text evidence="8">The sequence shown here is derived from an EMBL/GenBank/DDBJ whole genome shotgun (WGS) entry which is preliminary data.</text>
</comment>
<dbReference type="NCBIfam" id="TIGR01227">
    <property type="entry name" value="hutG"/>
    <property type="match status" value="1"/>
</dbReference>
<keyword evidence="1 5" id="KW-0479">Metal-binding</keyword>
<feature type="binding site" evidence="5">
    <location>
        <position position="171"/>
    </location>
    <ligand>
        <name>Mn(2+)</name>
        <dbReference type="ChEBI" id="CHEBI:29035"/>
        <label>1</label>
    </ligand>
</feature>
<evidence type="ECO:0000256" key="7">
    <source>
        <dbReference type="PROSITE-ProRule" id="PRU00742"/>
    </source>
</evidence>
<keyword evidence="3 5" id="KW-0369">Histidine metabolism</keyword>